<accession>A0AAN0KC84</accession>
<evidence type="ECO:0000256" key="9">
    <source>
        <dbReference type="ARBA" id="ARBA00023136"/>
    </source>
</evidence>
<keyword evidence="3" id="KW-1003">Cell membrane</keyword>
<dbReference type="PANTHER" id="PTHR43166:SF30">
    <property type="entry name" value="METHIONINE IMPORT ATP-BINDING PROTEIN METN"/>
    <property type="match status" value="1"/>
</dbReference>
<proteinExistence type="predicted"/>
<keyword evidence="5" id="KW-0547">Nucleotide-binding</keyword>
<dbReference type="InterPro" id="IPR027417">
    <property type="entry name" value="P-loop_NTPase"/>
</dbReference>
<reference evidence="12" key="1">
    <citation type="journal article" date="2024" name="Int. J. Syst. Evol. Microbiol.">
        <title>Pectobacterium araliae sp. nov., a pathogen causing bacterial soft rot of Japanese angelica tree in Japan.</title>
        <authorList>
            <person name="Sawada H."/>
            <person name="Someya N."/>
            <person name="Morohoshi T."/>
            <person name="Ono M."/>
            <person name="Satou M."/>
        </authorList>
    </citation>
    <scope>NUCLEOTIDE SEQUENCE [LARGE SCALE GENOMIC DNA]</scope>
    <source>
        <strain evidence="12">MAFF 302110</strain>
    </source>
</reference>
<keyword evidence="6 11" id="KW-0067">ATP-binding</keyword>
<dbReference type="SMART" id="SM00382">
    <property type="entry name" value="AAA"/>
    <property type="match status" value="1"/>
</dbReference>
<evidence type="ECO:0000313" key="11">
    <source>
        <dbReference type="EMBL" id="BES86009.1"/>
    </source>
</evidence>
<dbReference type="GO" id="GO:0005524">
    <property type="term" value="F:ATP binding"/>
    <property type="evidence" value="ECO:0007669"/>
    <property type="project" value="UniProtKB-KW"/>
</dbReference>
<dbReference type="InterPro" id="IPR017871">
    <property type="entry name" value="ABC_transporter-like_CS"/>
</dbReference>
<evidence type="ECO:0000313" key="12">
    <source>
        <dbReference type="Proteomes" id="UP001377830"/>
    </source>
</evidence>
<dbReference type="Proteomes" id="UP001377830">
    <property type="component" value="Chromosome"/>
</dbReference>
<dbReference type="EMBL" id="AP028908">
    <property type="protein sequence ID" value="BES86009.1"/>
    <property type="molecule type" value="Genomic_DNA"/>
</dbReference>
<dbReference type="InterPro" id="IPR045865">
    <property type="entry name" value="ACT-like_dom_sf"/>
</dbReference>
<dbReference type="InterPro" id="IPR012692">
    <property type="entry name" value="ABC_MetN_proteobac"/>
</dbReference>
<evidence type="ECO:0000256" key="4">
    <source>
        <dbReference type="ARBA" id="ARBA00022519"/>
    </source>
</evidence>
<dbReference type="GO" id="GO:0009276">
    <property type="term" value="C:Gram-negative-bacterium-type cell wall"/>
    <property type="evidence" value="ECO:0007669"/>
    <property type="project" value="InterPro"/>
</dbReference>
<sequence>MIELSNITKIFQQNGRAITALSDVSFHVPTGQIYGVIGASGAGKSTLIRCVNLLERPTEGKVLVDGQELTQLSDSQLTRARRQIGMIFQHFNLLASRTVFGNIALPLELDNTPKADITKRVNELLELVGLADKHDVYPANLSGGQKQRVAIARALASNPKVLLCDEATSALDPATTRSILELLKDINRRLGLTILLITHEMDVVKRICDQVAVISDGRLIEQDTVSEVFSHPKTPLAQKFIQSTLHLDIPDDYLTRLSPDHHPEATPLLRMEFTGKSVDAPLLSEVARRFTINNNIISAQMDYASGVKFGIMLTEMHGNDADIKAAIQFLQESHVTVEVLGYV</sequence>
<keyword evidence="9" id="KW-0472">Membrane</keyword>
<dbReference type="KEGG" id="parl:PEC302110_31060"/>
<evidence type="ECO:0000256" key="6">
    <source>
        <dbReference type="ARBA" id="ARBA00022840"/>
    </source>
</evidence>
<evidence type="ECO:0000256" key="7">
    <source>
        <dbReference type="ARBA" id="ARBA00022967"/>
    </source>
</evidence>
<dbReference type="InterPro" id="IPR018449">
    <property type="entry name" value="NIL_domain"/>
</dbReference>
<keyword evidence="12" id="KW-1185">Reference proteome</keyword>
<dbReference type="GO" id="GO:0005886">
    <property type="term" value="C:plasma membrane"/>
    <property type="evidence" value="ECO:0007669"/>
    <property type="project" value="UniProtKB-SubCell"/>
</dbReference>
<dbReference type="Pfam" id="PF00005">
    <property type="entry name" value="ABC_tran"/>
    <property type="match status" value="1"/>
</dbReference>
<dbReference type="SUPFAM" id="SSF52540">
    <property type="entry name" value="P-loop containing nucleoside triphosphate hydrolases"/>
    <property type="match status" value="1"/>
</dbReference>
<dbReference type="GO" id="GO:0016887">
    <property type="term" value="F:ATP hydrolysis activity"/>
    <property type="evidence" value="ECO:0007669"/>
    <property type="project" value="InterPro"/>
</dbReference>
<evidence type="ECO:0000256" key="1">
    <source>
        <dbReference type="ARBA" id="ARBA00004417"/>
    </source>
</evidence>
<dbReference type="Gene3D" id="3.30.70.260">
    <property type="match status" value="1"/>
</dbReference>
<dbReference type="InterPro" id="IPR041701">
    <property type="entry name" value="MetN_ABC"/>
</dbReference>
<dbReference type="InterPro" id="IPR050086">
    <property type="entry name" value="MetN_ABC_transporter-like"/>
</dbReference>
<dbReference type="CDD" id="cd03258">
    <property type="entry name" value="ABC_MetN_methionine_transporter"/>
    <property type="match status" value="1"/>
</dbReference>
<comment type="subcellular location">
    <subcellularLocation>
        <location evidence="1">Cell inner membrane</location>
        <topology evidence="1">Peripheral membrane protein</topology>
    </subcellularLocation>
</comment>
<name>A0AAN0KC84_9GAMM</name>
<organism evidence="11 12">
    <name type="scientific">Pectobacterium araliae</name>
    <dbReference type="NCBI Taxonomy" id="3073862"/>
    <lineage>
        <taxon>Bacteria</taxon>
        <taxon>Pseudomonadati</taxon>
        <taxon>Pseudomonadota</taxon>
        <taxon>Gammaproteobacteria</taxon>
        <taxon>Enterobacterales</taxon>
        <taxon>Pectobacteriaceae</taxon>
        <taxon>Pectobacterium</taxon>
    </lineage>
</organism>
<evidence type="ECO:0000259" key="10">
    <source>
        <dbReference type="PROSITE" id="PS50893"/>
    </source>
</evidence>
<dbReference type="AlphaFoldDB" id="A0AAN0KC84"/>
<gene>
    <name evidence="11" type="primary">metN</name>
    <name evidence="11" type="ORF">PEC302110_31060</name>
</gene>
<dbReference type="SUPFAM" id="SSF55021">
    <property type="entry name" value="ACT-like"/>
    <property type="match status" value="1"/>
</dbReference>
<dbReference type="NCBIfam" id="TIGR02314">
    <property type="entry name" value="ABC_MetN"/>
    <property type="match status" value="1"/>
</dbReference>
<evidence type="ECO:0000256" key="5">
    <source>
        <dbReference type="ARBA" id="ARBA00022741"/>
    </source>
</evidence>
<dbReference type="SMART" id="SM00930">
    <property type="entry name" value="NIL"/>
    <property type="match status" value="1"/>
</dbReference>
<keyword evidence="7" id="KW-1278">Translocase</keyword>
<evidence type="ECO:0000256" key="2">
    <source>
        <dbReference type="ARBA" id="ARBA00022448"/>
    </source>
</evidence>
<keyword evidence="8" id="KW-0029">Amino-acid transport</keyword>
<dbReference type="InterPro" id="IPR003439">
    <property type="entry name" value="ABC_transporter-like_ATP-bd"/>
</dbReference>
<dbReference type="Pfam" id="PF09383">
    <property type="entry name" value="NIL"/>
    <property type="match status" value="1"/>
</dbReference>
<dbReference type="PROSITE" id="PS00211">
    <property type="entry name" value="ABC_TRANSPORTER_1"/>
    <property type="match status" value="1"/>
</dbReference>
<dbReference type="PANTHER" id="PTHR43166">
    <property type="entry name" value="AMINO ACID IMPORT ATP-BINDING PROTEIN"/>
    <property type="match status" value="1"/>
</dbReference>
<keyword evidence="4" id="KW-0997">Cell inner membrane</keyword>
<dbReference type="GO" id="GO:0033232">
    <property type="term" value="F:ABC-type D-methionine transporter activity"/>
    <property type="evidence" value="ECO:0007669"/>
    <property type="project" value="InterPro"/>
</dbReference>
<dbReference type="InterPro" id="IPR003593">
    <property type="entry name" value="AAA+_ATPase"/>
</dbReference>
<protein>
    <submittedName>
        <fullName evidence="11">Methionine ABC transporter ATP-binding protein MetN</fullName>
    </submittedName>
</protein>
<evidence type="ECO:0000256" key="3">
    <source>
        <dbReference type="ARBA" id="ARBA00022475"/>
    </source>
</evidence>
<keyword evidence="2" id="KW-0813">Transport</keyword>
<dbReference type="PROSITE" id="PS50893">
    <property type="entry name" value="ABC_TRANSPORTER_2"/>
    <property type="match status" value="1"/>
</dbReference>
<dbReference type="FunFam" id="3.40.50.300:FF:000233">
    <property type="entry name" value="Methionine import ATP-binding protein MetN"/>
    <property type="match status" value="1"/>
</dbReference>
<feature type="domain" description="ABC transporter" evidence="10">
    <location>
        <begin position="2"/>
        <end position="241"/>
    </location>
</feature>
<dbReference type="Gene3D" id="3.40.50.300">
    <property type="entry name" value="P-loop containing nucleotide triphosphate hydrolases"/>
    <property type="match status" value="1"/>
</dbReference>
<evidence type="ECO:0000256" key="8">
    <source>
        <dbReference type="ARBA" id="ARBA00022970"/>
    </source>
</evidence>
<dbReference type="RefSeq" id="WP_261846889.1">
    <property type="nucleotide sequence ID" value="NZ_AP028908.1"/>
</dbReference>